<evidence type="ECO:0000259" key="8">
    <source>
        <dbReference type="PROSITE" id="PS50011"/>
    </source>
</evidence>
<dbReference type="RefSeq" id="XP_012894643.1">
    <property type="nucleotide sequence ID" value="XM_013039189.1"/>
</dbReference>
<dbReference type="GeneID" id="24918187"/>
<dbReference type="SMART" id="SM00220">
    <property type="entry name" value="S_TKc"/>
    <property type="match status" value="1"/>
</dbReference>
<keyword evidence="2 6" id="KW-0547">Nucleotide-binding</keyword>
<dbReference type="OrthoDB" id="2914378at2759"/>
<organism evidence="9">
    <name type="scientific">Blastocystis hominis</name>
    <dbReference type="NCBI Taxonomy" id="12968"/>
    <lineage>
        <taxon>Eukaryota</taxon>
        <taxon>Sar</taxon>
        <taxon>Stramenopiles</taxon>
        <taxon>Bigyra</taxon>
        <taxon>Opalozoa</taxon>
        <taxon>Opalinata</taxon>
        <taxon>Blastocystidae</taxon>
        <taxon>Blastocystis</taxon>
    </lineage>
</organism>
<dbReference type="InParanoid" id="D8LYE0"/>
<evidence type="ECO:0000256" key="5">
    <source>
        <dbReference type="ARBA" id="ARBA00048679"/>
    </source>
</evidence>
<evidence type="ECO:0000313" key="9">
    <source>
        <dbReference type="EMBL" id="CBK20595.2"/>
    </source>
</evidence>
<evidence type="ECO:0000256" key="2">
    <source>
        <dbReference type="ARBA" id="ARBA00022741"/>
    </source>
</evidence>
<dbReference type="PANTHER" id="PTHR45832:SF22">
    <property type="entry name" value="SERINE_THREONINE-PROTEIN KINASE SAMKA-RELATED"/>
    <property type="match status" value="1"/>
</dbReference>
<dbReference type="PROSITE" id="PS50011">
    <property type="entry name" value="PROTEIN_KINASE_DOM"/>
    <property type="match status" value="1"/>
</dbReference>
<evidence type="ECO:0000256" key="6">
    <source>
        <dbReference type="PROSITE-ProRule" id="PRU10141"/>
    </source>
</evidence>
<dbReference type="Gene3D" id="1.10.510.10">
    <property type="entry name" value="Transferase(Phosphotransferase) domain 1"/>
    <property type="match status" value="1"/>
</dbReference>
<dbReference type="OMA" id="DYCNANC"/>
<keyword evidence="3 6" id="KW-0067">ATP-binding</keyword>
<accession>D8LYE0</accession>
<dbReference type="AlphaFoldDB" id="D8LYE0"/>
<comment type="catalytic activity">
    <reaction evidence="4">
        <text>L-threonyl-[protein] + ATP = O-phospho-L-threonyl-[protein] + ADP + H(+)</text>
        <dbReference type="Rhea" id="RHEA:46608"/>
        <dbReference type="Rhea" id="RHEA-COMP:11060"/>
        <dbReference type="Rhea" id="RHEA-COMP:11605"/>
        <dbReference type="ChEBI" id="CHEBI:15378"/>
        <dbReference type="ChEBI" id="CHEBI:30013"/>
        <dbReference type="ChEBI" id="CHEBI:30616"/>
        <dbReference type="ChEBI" id="CHEBI:61977"/>
        <dbReference type="ChEBI" id="CHEBI:456216"/>
        <dbReference type="EC" id="2.7.11.1"/>
    </reaction>
</comment>
<dbReference type="GO" id="GO:0005524">
    <property type="term" value="F:ATP binding"/>
    <property type="evidence" value="ECO:0007669"/>
    <property type="project" value="UniProtKB-UniRule"/>
</dbReference>
<evidence type="ECO:0000256" key="4">
    <source>
        <dbReference type="ARBA" id="ARBA00047899"/>
    </source>
</evidence>
<reference evidence="9" key="1">
    <citation type="submission" date="2010-02" db="EMBL/GenBank/DDBJ databases">
        <title>Sequencing and annotation of the Blastocystis hominis genome.</title>
        <authorList>
            <person name="Wincker P."/>
        </authorList>
    </citation>
    <scope>NUCLEOTIDE SEQUENCE</scope>
    <source>
        <strain evidence="9">Singapore isolate B</strain>
    </source>
</reference>
<dbReference type="Pfam" id="PF00069">
    <property type="entry name" value="Pkinase"/>
    <property type="match status" value="1"/>
</dbReference>
<name>D8LYE0_BLAHO</name>
<dbReference type="PROSITE" id="PS00107">
    <property type="entry name" value="PROTEIN_KINASE_ATP"/>
    <property type="match status" value="1"/>
</dbReference>
<comment type="catalytic activity">
    <reaction evidence="5">
        <text>L-seryl-[protein] + ATP = O-phospho-L-seryl-[protein] + ADP + H(+)</text>
        <dbReference type="Rhea" id="RHEA:17989"/>
        <dbReference type="Rhea" id="RHEA-COMP:9863"/>
        <dbReference type="Rhea" id="RHEA-COMP:11604"/>
        <dbReference type="ChEBI" id="CHEBI:15378"/>
        <dbReference type="ChEBI" id="CHEBI:29999"/>
        <dbReference type="ChEBI" id="CHEBI:30616"/>
        <dbReference type="ChEBI" id="CHEBI:83421"/>
        <dbReference type="ChEBI" id="CHEBI:456216"/>
        <dbReference type="EC" id="2.7.11.1"/>
    </reaction>
</comment>
<dbReference type="EMBL" id="FN668639">
    <property type="protein sequence ID" value="CBK20595.2"/>
    <property type="molecule type" value="Genomic_DNA"/>
</dbReference>
<dbReference type="InterPro" id="IPR000095">
    <property type="entry name" value="CRIB_dom"/>
</dbReference>
<evidence type="ECO:0000256" key="3">
    <source>
        <dbReference type="ARBA" id="ARBA00022840"/>
    </source>
</evidence>
<feature type="binding site" evidence="6">
    <location>
        <position position="184"/>
    </location>
    <ligand>
        <name>ATP</name>
        <dbReference type="ChEBI" id="CHEBI:30616"/>
    </ligand>
</feature>
<dbReference type="InterPro" id="IPR051931">
    <property type="entry name" value="PAK3-like"/>
</dbReference>
<proteinExistence type="inferred from homology"/>
<evidence type="ECO:0000256" key="1">
    <source>
        <dbReference type="ARBA" id="ARBA00008874"/>
    </source>
</evidence>
<dbReference type="Proteomes" id="UP000008312">
    <property type="component" value="Unassembled WGS sequence"/>
</dbReference>
<sequence length="431" mass="48738">MSVVPSRIKNPVDQGENGLPGREFVMNAINKEKQQEEESRKQKKPGLFKRLQTTIKRKKDPQISKPQEVKLVNHVVIDINSTTGLSGLPAAWEEVLKTSDISKEEIVQNGTALLDVLRFHFNGVDNKFDSIPYNSLDKQGSNVVLQDKDPAQYYQGLNHLLGEGAFSAVYKATQRSTGKQVAIKVCSEENYHYIQHEIELQSQSHHPCIVPLLECFRWGKRIYIVMEYMDRGSLADILSPEYPLPEPLIAYVCRCLLLALDALHSKNRIHRDIKSDNILMDSQGHVKLADFGFAVHLLQDDEQRRSVVGTPFWMAPELIQGNGYGVAVDVWSAGITALEMAQGEPPYFHEPALKALFRIYSAPPPTLKDPERWGNKFKSFLRMALEKDVSRRATVKELLMHPFMQEASTAEVFAAYVSTALSRKRHKSPTT</sequence>
<dbReference type="GO" id="GO:0004674">
    <property type="term" value="F:protein serine/threonine kinase activity"/>
    <property type="evidence" value="ECO:0007669"/>
    <property type="project" value="UniProtKB-EC"/>
</dbReference>
<dbReference type="Pfam" id="PF00786">
    <property type="entry name" value="PBD"/>
    <property type="match status" value="1"/>
</dbReference>
<dbReference type="InterPro" id="IPR011009">
    <property type="entry name" value="Kinase-like_dom_sf"/>
</dbReference>
<evidence type="ECO:0000313" key="10">
    <source>
        <dbReference type="Proteomes" id="UP000008312"/>
    </source>
</evidence>
<protein>
    <recommendedName>
        <fullName evidence="8">Protein kinase domain-containing protein</fullName>
    </recommendedName>
</protein>
<feature type="domain" description="Protein kinase" evidence="8">
    <location>
        <begin position="155"/>
        <end position="404"/>
    </location>
</feature>
<feature type="region of interest" description="Disordered" evidence="7">
    <location>
        <begin position="1"/>
        <end position="22"/>
    </location>
</feature>
<evidence type="ECO:0000256" key="7">
    <source>
        <dbReference type="SAM" id="MobiDB-lite"/>
    </source>
</evidence>
<dbReference type="Gene3D" id="3.90.810.10">
    <property type="entry name" value="CRIB domain"/>
    <property type="match status" value="1"/>
</dbReference>
<dbReference type="InterPro" id="IPR000719">
    <property type="entry name" value="Prot_kinase_dom"/>
</dbReference>
<dbReference type="InterPro" id="IPR036936">
    <property type="entry name" value="CRIB_dom_sf"/>
</dbReference>
<dbReference type="PANTHER" id="PTHR45832">
    <property type="entry name" value="SERINE/THREONINE-PROTEIN KINASE SAMKA-RELATED-RELATED"/>
    <property type="match status" value="1"/>
</dbReference>
<dbReference type="SUPFAM" id="SSF56112">
    <property type="entry name" value="Protein kinase-like (PK-like)"/>
    <property type="match status" value="1"/>
</dbReference>
<keyword evidence="10" id="KW-1185">Reference proteome</keyword>
<comment type="similarity">
    <text evidence="1">Belongs to the protein kinase superfamily. STE Ser/Thr protein kinase family. STE20 subfamily.</text>
</comment>
<dbReference type="InterPro" id="IPR017441">
    <property type="entry name" value="Protein_kinase_ATP_BS"/>
</dbReference>
<gene>
    <name evidence="9" type="ORF">GSBLH_T00000900001</name>
</gene>